<evidence type="ECO:0000259" key="2">
    <source>
        <dbReference type="Pfam" id="PF13229"/>
    </source>
</evidence>
<dbReference type="SUPFAM" id="SSF51126">
    <property type="entry name" value="Pectin lyase-like"/>
    <property type="match status" value="1"/>
</dbReference>
<name>A0A1I0RC26_9RHOB</name>
<evidence type="ECO:0000313" key="4">
    <source>
        <dbReference type="Proteomes" id="UP000199650"/>
    </source>
</evidence>
<keyword evidence="4" id="KW-1185">Reference proteome</keyword>
<accession>A0A1I0RC26</accession>
<evidence type="ECO:0000313" key="3">
    <source>
        <dbReference type="EMBL" id="SEW38330.1"/>
    </source>
</evidence>
<dbReference type="Gene3D" id="2.160.20.10">
    <property type="entry name" value="Single-stranded right-handed beta-helix, Pectin lyase-like"/>
    <property type="match status" value="1"/>
</dbReference>
<dbReference type="InterPro" id="IPR006626">
    <property type="entry name" value="PbH1"/>
</dbReference>
<feature type="non-terminal residue" evidence="3">
    <location>
        <position position="426"/>
    </location>
</feature>
<gene>
    <name evidence="3" type="ORF">SAMN05444851_3381</name>
</gene>
<reference evidence="3 4" key="1">
    <citation type="submission" date="2016-10" db="EMBL/GenBank/DDBJ databases">
        <authorList>
            <person name="de Groot N.N."/>
        </authorList>
    </citation>
    <scope>NUCLEOTIDE SEQUENCE [LARGE SCALE GENOMIC DNA]</scope>
    <source>
        <strain evidence="3 4">DSM 29439</strain>
    </source>
</reference>
<feature type="region of interest" description="Disordered" evidence="1">
    <location>
        <begin position="351"/>
        <end position="400"/>
    </location>
</feature>
<evidence type="ECO:0000256" key="1">
    <source>
        <dbReference type="SAM" id="MobiDB-lite"/>
    </source>
</evidence>
<dbReference type="SMART" id="SM00710">
    <property type="entry name" value="PbH1"/>
    <property type="match status" value="6"/>
</dbReference>
<dbReference type="STRING" id="1173584.SAMN05444851_3381"/>
<dbReference type="InterPro" id="IPR012334">
    <property type="entry name" value="Pectin_lyas_fold"/>
</dbReference>
<protein>
    <submittedName>
        <fullName evidence="3">Right handed beta helix region</fullName>
    </submittedName>
</protein>
<dbReference type="RefSeq" id="WP_177179412.1">
    <property type="nucleotide sequence ID" value="NZ_FOJB01000003.1"/>
</dbReference>
<dbReference type="AlphaFoldDB" id="A0A1I0RC26"/>
<feature type="domain" description="Right handed beta helix" evidence="2">
    <location>
        <begin position="98"/>
        <end position="233"/>
    </location>
</feature>
<dbReference type="InterPro" id="IPR039448">
    <property type="entry name" value="Beta_helix"/>
</dbReference>
<feature type="compositionally biased region" description="Low complexity" evidence="1">
    <location>
        <begin position="383"/>
        <end position="400"/>
    </location>
</feature>
<dbReference type="InterPro" id="IPR011050">
    <property type="entry name" value="Pectin_lyase_fold/virulence"/>
</dbReference>
<proteinExistence type="predicted"/>
<dbReference type="EMBL" id="FOJB01000003">
    <property type="protein sequence ID" value="SEW38330.1"/>
    <property type="molecule type" value="Genomic_DNA"/>
</dbReference>
<dbReference type="Proteomes" id="UP000199650">
    <property type="component" value="Unassembled WGS sequence"/>
</dbReference>
<dbReference type="Pfam" id="PF13229">
    <property type="entry name" value="Beta_helix"/>
    <property type="match status" value="1"/>
</dbReference>
<sequence length="426" mass="45761">MAVFNVSNAAELKDALSKANGGDEIVLASGDYGHLGLDSKTDFNVKYSSEIVIRSGNSNDPAVFSSMKLGQVENITFDGILFDYEYSSGDTKYSKPFLVTKSENVTIKNSEFRGDVAGSENLGTAQGLNVKESTGVTVESTEFSLWHRGLIVTDSSDIKVLNNDVHSMRSDGLDFAAVQNVLIEGNYIHDFTGSSDPGDHRDFIQFWTNGTDVPSTNVTIRDNILDIGEGSWAQSIFIRNEEVDNGRAGEEMFYQDFVIEGNYIRNVHLHGITTGESNGLTIKDNVLISAEPNLDDTANAYHFDTYGDRSLMRVPTIRVNPESDDVSIKGNQFFGSEGYAERSDDRIFDTQTDKGIDNVPNGWEISNNSIDASSQGPAVPDYASSSSSNNNSDAADDAAAQAAAEAAAQAAAEAAAQAAAEAAAQA</sequence>
<feature type="compositionally biased region" description="Polar residues" evidence="1">
    <location>
        <begin position="364"/>
        <end position="376"/>
    </location>
</feature>
<organism evidence="3 4">
    <name type="scientific">Aliiroseovarius sediminilitoris</name>
    <dbReference type="NCBI Taxonomy" id="1173584"/>
    <lineage>
        <taxon>Bacteria</taxon>
        <taxon>Pseudomonadati</taxon>
        <taxon>Pseudomonadota</taxon>
        <taxon>Alphaproteobacteria</taxon>
        <taxon>Rhodobacterales</taxon>
        <taxon>Paracoccaceae</taxon>
        <taxon>Aliiroseovarius</taxon>
    </lineage>
</organism>